<accession>A0A1W6JPK3</accession>
<sequence>MAVTSAMFDTPKSVYQRANINQLTPGLGNIASQGKGSLLDGGESVKLDTLTNTVTSTYGITGNQSDKLSFGYSANIPAQSSDKGSAGQSAKFYAGLKYETPTYPDIPNRGEITPFKGFIGVTTRGGIEFCQPINDRRVEFCESIKKGSVSTTLCVFDIKYRANQPLQISQRRSGCISDISGEAENFDDNHLFLSSDVRYSDRAPAKSGVRICTLNIQTATHDAPCVFFCVRAHAHLKNAVLCRPDSMVALAGQPKGWLVSVCASSANPVNVTTPIEICTSGGDSALIQTEIIVMMAIPAQTQFKFLFLAVKRADSTDIPHRIEATAPNEHSARMLLVRDYILSFAGRLPVREVAA</sequence>
<dbReference type="Pfam" id="PF10554">
    <property type="entry name" value="Phage_ASH"/>
    <property type="match status" value="1"/>
</dbReference>
<dbReference type="InterPro" id="IPR018880">
    <property type="entry name" value="Phage_P4_Ash"/>
</dbReference>
<dbReference type="NCBIfam" id="NF033153">
    <property type="entry name" value="phage_ICD_like"/>
    <property type="match status" value="1"/>
</dbReference>
<dbReference type="EMBL" id="KY653122">
    <property type="protein sequence ID" value="ARM68107.1"/>
    <property type="molecule type" value="Genomic_DNA"/>
</dbReference>
<reference evidence="1" key="1">
    <citation type="submission" date="2017-02" db="EMBL/GenBank/DDBJ databases">
        <title>Analysis of active prophages from bacterial high-throughput sequencing data.</title>
        <authorList>
            <person name="Sun Q."/>
            <person name="Zhang X."/>
            <person name="Xing S."/>
            <person name="Tong Y.-G."/>
        </authorList>
    </citation>
    <scope>NUCLEOTIDE SEQUENCE [LARGE SCALE GENOMIC DNA]</scope>
    <source>
        <strain evidence="1">IME1369</strain>
    </source>
</reference>
<protein>
    <submittedName>
        <fullName evidence="1">Immunity repressor protein</fullName>
    </submittedName>
</protein>
<dbReference type="AlphaFoldDB" id="A0A1W6JPK3"/>
<evidence type="ECO:0000313" key="1">
    <source>
        <dbReference type="EMBL" id="ARM68107.1"/>
    </source>
</evidence>
<proteinExistence type="predicted"/>
<name>A0A1W6JPK3_MORMO</name>
<dbReference type="RefSeq" id="WP_247717525.1">
    <property type="nucleotide sequence ID" value="NZ_CP181997.1"/>
</dbReference>
<organism evidence="1">
    <name type="scientific">Morganella morganii</name>
    <name type="common">Proteus morganii</name>
    <dbReference type="NCBI Taxonomy" id="582"/>
    <lineage>
        <taxon>Bacteria</taxon>
        <taxon>Pseudomonadati</taxon>
        <taxon>Pseudomonadota</taxon>
        <taxon>Gammaproteobacteria</taxon>
        <taxon>Enterobacterales</taxon>
        <taxon>Morganellaceae</taxon>
        <taxon>Morganella</taxon>
    </lineage>
</organism>